<feature type="domain" description="Major facilitator superfamily (MFS) profile" evidence="6">
    <location>
        <begin position="1"/>
        <end position="380"/>
    </location>
</feature>
<gene>
    <name evidence="7" type="ORF">EV695_4040</name>
</gene>
<feature type="transmembrane region" description="Helical" evidence="5">
    <location>
        <begin position="163"/>
        <end position="183"/>
    </location>
</feature>
<feature type="transmembrane region" description="Helical" evidence="5">
    <location>
        <begin position="43"/>
        <end position="62"/>
    </location>
</feature>
<feature type="transmembrane region" description="Helical" evidence="5">
    <location>
        <begin position="99"/>
        <end position="120"/>
    </location>
</feature>
<feature type="transmembrane region" description="Helical" evidence="5">
    <location>
        <begin position="132"/>
        <end position="151"/>
    </location>
</feature>
<dbReference type="GO" id="GO:0022857">
    <property type="term" value="F:transmembrane transporter activity"/>
    <property type="evidence" value="ECO:0007669"/>
    <property type="project" value="InterPro"/>
</dbReference>
<keyword evidence="3 5" id="KW-0472">Membrane</keyword>
<evidence type="ECO:0000256" key="2">
    <source>
        <dbReference type="ARBA" id="ARBA00022989"/>
    </source>
</evidence>
<evidence type="ECO:0000256" key="4">
    <source>
        <dbReference type="SAM" id="MobiDB-lite"/>
    </source>
</evidence>
<dbReference type="OrthoDB" id="9810614at2"/>
<dbReference type="PROSITE" id="PS50850">
    <property type="entry name" value="MFS"/>
    <property type="match status" value="1"/>
</dbReference>
<comment type="caution">
    <text evidence="7">The sequence shown here is derived from an EMBL/GenBank/DDBJ whole genome shotgun (WGS) entry which is preliminary data.</text>
</comment>
<sequence>MINNILKTTWPLFLGLAFLMLGNGLQGTLVSWRANFEGFSSSTTGWIMTAYYLGFLAGSLLTNKLIRQVGHIRVFAALASLASTAVLVQILLIDPIAWIFMRLITGFSFAGVYVVVESWLNARADNDSRGRILSLYMIVSYGGLAGGQLLFKVADPTTFNLFLLSSILLSVALIPLLVTRVAAPLEEESESMSVLELFRTAHTGVVSITLTSIVSGVVLGMGAVYAANAGMSISQTAVFMSVFIAMGAAAQWPVGWISDKFDRRLVIVVLCAISVALIAVLYKIDPQSNAFIVIFGLFGAAALPVYSLSIAHTNDRLRPEQMTSASSTMVLFSGIGAAAGPITVGYLTAAFGNVWFLLYLGAIHVVLGLLVLYFIFQREAVPDDEQVDHQLMASRITPVGLEAVALDAEDSGNDEDNDADKTTEKGM</sequence>
<dbReference type="CDD" id="cd17477">
    <property type="entry name" value="MFS_YcaD_like"/>
    <property type="match status" value="1"/>
</dbReference>
<dbReference type="PANTHER" id="PTHR23521">
    <property type="entry name" value="TRANSPORTER MFS SUPERFAMILY"/>
    <property type="match status" value="1"/>
</dbReference>
<keyword evidence="2 5" id="KW-1133">Transmembrane helix</keyword>
<feature type="transmembrane region" description="Helical" evidence="5">
    <location>
        <begin position="329"/>
        <end position="349"/>
    </location>
</feature>
<keyword evidence="8" id="KW-1185">Reference proteome</keyword>
<feature type="transmembrane region" description="Helical" evidence="5">
    <location>
        <begin position="233"/>
        <end position="253"/>
    </location>
</feature>
<dbReference type="AlphaFoldDB" id="A0A4R1ES19"/>
<dbReference type="RefSeq" id="WP_131907772.1">
    <property type="nucleotide sequence ID" value="NZ_BAAAFU010000007.1"/>
</dbReference>
<feature type="region of interest" description="Disordered" evidence="4">
    <location>
        <begin position="407"/>
        <end position="427"/>
    </location>
</feature>
<feature type="transmembrane region" description="Helical" evidence="5">
    <location>
        <begin position="290"/>
        <end position="308"/>
    </location>
</feature>
<dbReference type="InterPro" id="IPR011701">
    <property type="entry name" value="MFS"/>
</dbReference>
<evidence type="ECO:0000256" key="3">
    <source>
        <dbReference type="ARBA" id="ARBA00023136"/>
    </source>
</evidence>
<keyword evidence="1 5" id="KW-0812">Transmembrane</keyword>
<dbReference type="InterPro" id="IPR036259">
    <property type="entry name" value="MFS_trans_sf"/>
</dbReference>
<feature type="transmembrane region" description="Helical" evidence="5">
    <location>
        <begin position="355"/>
        <end position="376"/>
    </location>
</feature>
<feature type="transmembrane region" description="Helical" evidence="5">
    <location>
        <begin position="265"/>
        <end position="284"/>
    </location>
</feature>
<accession>A0A4R1ES19</accession>
<evidence type="ECO:0000313" key="8">
    <source>
        <dbReference type="Proteomes" id="UP000294887"/>
    </source>
</evidence>
<dbReference type="PANTHER" id="PTHR23521:SF3">
    <property type="entry name" value="MFS TRANSPORTER"/>
    <property type="match status" value="1"/>
</dbReference>
<dbReference type="InterPro" id="IPR020846">
    <property type="entry name" value="MFS_dom"/>
</dbReference>
<evidence type="ECO:0000256" key="5">
    <source>
        <dbReference type="SAM" id="Phobius"/>
    </source>
</evidence>
<name>A0A4R1ES19_9GAMM</name>
<dbReference type="EMBL" id="SMFQ01000005">
    <property type="protein sequence ID" value="TCJ83300.1"/>
    <property type="molecule type" value="Genomic_DNA"/>
</dbReference>
<reference evidence="7 8" key="1">
    <citation type="submission" date="2019-03" db="EMBL/GenBank/DDBJ databases">
        <title>Genomic Encyclopedia of Type Strains, Phase IV (KMG-IV): sequencing the most valuable type-strain genomes for metagenomic binning, comparative biology and taxonomic classification.</title>
        <authorList>
            <person name="Goeker M."/>
        </authorList>
    </citation>
    <scope>NUCLEOTIDE SEQUENCE [LARGE SCALE GENOMIC DNA]</scope>
    <source>
        <strain evidence="7 8">DSM 24830</strain>
    </source>
</reference>
<protein>
    <submittedName>
        <fullName evidence="7">Putative MFS family arabinose efflux permease</fullName>
    </submittedName>
</protein>
<dbReference type="Proteomes" id="UP000294887">
    <property type="component" value="Unassembled WGS sequence"/>
</dbReference>
<evidence type="ECO:0000256" key="1">
    <source>
        <dbReference type="ARBA" id="ARBA00022692"/>
    </source>
</evidence>
<organism evidence="7 8">
    <name type="scientific">Cocleimonas flava</name>
    <dbReference type="NCBI Taxonomy" id="634765"/>
    <lineage>
        <taxon>Bacteria</taxon>
        <taxon>Pseudomonadati</taxon>
        <taxon>Pseudomonadota</taxon>
        <taxon>Gammaproteobacteria</taxon>
        <taxon>Thiotrichales</taxon>
        <taxon>Thiotrichaceae</taxon>
        <taxon>Cocleimonas</taxon>
    </lineage>
</organism>
<proteinExistence type="predicted"/>
<evidence type="ECO:0000313" key="7">
    <source>
        <dbReference type="EMBL" id="TCJ83300.1"/>
    </source>
</evidence>
<feature type="transmembrane region" description="Helical" evidence="5">
    <location>
        <begin position="204"/>
        <end position="227"/>
    </location>
</feature>
<feature type="transmembrane region" description="Helical" evidence="5">
    <location>
        <begin position="74"/>
        <end position="93"/>
    </location>
</feature>
<dbReference type="GO" id="GO:0005886">
    <property type="term" value="C:plasma membrane"/>
    <property type="evidence" value="ECO:0007669"/>
    <property type="project" value="TreeGrafter"/>
</dbReference>
<dbReference type="Gene3D" id="1.20.1250.20">
    <property type="entry name" value="MFS general substrate transporter like domains"/>
    <property type="match status" value="2"/>
</dbReference>
<feature type="compositionally biased region" description="Acidic residues" evidence="4">
    <location>
        <begin position="407"/>
        <end position="418"/>
    </location>
</feature>
<evidence type="ECO:0000259" key="6">
    <source>
        <dbReference type="PROSITE" id="PS50850"/>
    </source>
</evidence>
<dbReference type="Pfam" id="PF07690">
    <property type="entry name" value="MFS_1"/>
    <property type="match status" value="1"/>
</dbReference>
<dbReference type="SUPFAM" id="SSF103473">
    <property type="entry name" value="MFS general substrate transporter"/>
    <property type="match status" value="1"/>
</dbReference>
<dbReference type="InterPro" id="IPR047200">
    <property type="entry name" value="MFS_YcaD-like"/>
</dbReference>